<evidence type="ECO:0000256" key="11">
    <source>
        <dbReference type="ARBA" id="ARBA00023136"/>
    </source>
</evidence>
<feature type="transmembrane region" description="Helical" evidence="14">
    <location>
        <begin position="25"/>
        <end position="50"/>
    </location>
</feature>
<keyword evidence="4" id="KW-0813">Transport</keyword>
<comment type="subcellular location">
    <subcellularLocation>
        <location evidence="1">Nucleus membrane</location>
        <topology evidence="1">Multi-pass membrane protein</topology>
    </subcellularLocation>
    <subcellularLocation>
        <location evidence="2">Nucleus</location>
        <location evidence="2">Nuclear pore complex</location>
    </subcellularLocation>
</comment>
<evidence type="ECO:0000256" key="4">
    <source>
        <dbReference type="ARBA" id="ARBA00022448"/>
    </source>
</evidence>
<accession>A7RNR5</accession>
<proteinExistence type="inferred from homology"/>
<dbReference type="GO" id="GO:0006999">
    <property type="term" value="P:nuclear pore organization"/>
    <property type="evidence" value="ECO:0000318"/>
    <property type="project" value="GO_Central"/>
</dbReference>
<dbReference type="PhylomeDB" id="A7RNR5"/>
<feature type="transmembrane region" description="Helical" evidence="14">
    <location>
        <begin position="164"/>
        <end position="188"/>
    </location>
</feature>
<dbReference type="GO" id="GO:0030674">
    <property type="term" value="F:protein-macromolecule adaptor activity"/>
    <property type="evidence" value="ECO:0000318"/>
    <property type="project" value="GO_Central"/>
</dbReference>
<dbReference type="PANTHER" id="PTHR13269">
    <property type="entry name" value="NUCLEOPORIN NDC1"/>
    <property type="match status" value="1"/>
</dbReference>
<dbReference type="EMBL" id="DS469523">
    <property type="protein sequence ID" value="EDO46977.1"/>
    <property type="molecule type" value="Genomic_DNA"/>
</dbReference>
<name>A7RNR5_NEMVE</name>
<evidence type="ECO:0000256" key="13">
    <source>
        <dbReference type="SAM" id="MobiDB-lite"/>
    </source>
</evidence>
<keyword evidence="9" id="KW-0811">Translocation</keyword>
<dbReference type="InParanoid" id="A7RNR5"/>
<evidence type="ECO:0000256" key="6">
    <source>
        <dbReference type="ARBA" id="ARBA00022816"/>
    </source>
</evidence>
<feature type="transmembrane region" description="Helical" evidence="14">
    <location>
        <begin position="119"/>
        <end position="141"/>
    </location>
</feature>
<feature type="transmembrane region" description="Helical" evidence="14">
    <location>
        <begin position="266"/>
        <end position="291"/>
    </location>
</feature>
<organism evidence="15 16">
    <name type="scientific">Nematostella vectensis</name>
    <name type="common">Starlet sea anemone</name>
    <dbReference type="NCBI Taxonomy" id="45351"/>
    <lineage>
        <taxon>Eukaryota</taxon>
        <taxon>Metazoa</taxon>
        <taxon>Cnidaria</taxon>
        <taxon>Anthozoa</taxon>
        <taxon>Hexacorallia</taxon>
        <taxon>Actiniaria</taxon>
        <taxon>Edwardsiidae</taxon>
        <taxon>Nematostella</taxon>
    </lineage>
</organism>
<dbReference type="STRING" id="45351.A7RNR5"/>
<dbReference type="AlphaFoldDB" id="A7RNR5"/>
<evidence type="ECO:0000256" key="5">
    <source>
        <dbReference type="ARBA" id="ARBA00022692"/>
    </source>
</evidence>
<evidence type="ECO:0000256" key="8">
    <source>
        <dbReference type="ARBA" id="ARBA00022989"/>
    </source>
</evidence>
<evidence type="ECO:0000313" key="16">
    <source>
        <dbReference type="Proteomes" id="UP000001593"/>
    </source>
</evidence>
<sequence>MTTEKFPGNTQERKLDVRWFTEGEFLWRSGASVAWLILFLPFLLLVYYAIASFDPLHPITWLTGFVSIAFETQFLIAVTFFSVITGFLAVCKGKLNSVQGVIHYSRVTSLLYLLHPARLFHTLVDVPCGMFCVWITTWLLMEPFNSLTTPISDSEDECYLNEPAVFLVTFGGWLGFYASLMAFLYNEFHYKFPKIQQRKFFLVKAAVWPCVYKSIALTFRATRWYYFLYWLAGNFPRYWLGNFLVASVNESEVPLNTISGLMNFRLLWLVLSTGMLLTFVWSMRNMLFVIFNTQRYIFPIESAVLAEKSQCLTAVLKDTSSPLLRHLAFLDLCQLSKFSSLRRKQLFSLSQPGGRPTNWTSISEECLEMLSTLTSDITDHVEYQMQVQQFTTEQRSFVGTPGKITKEEGRSVHSPVMHKEMNGNSTTRENIERKKREKVDKWRVQMIPHYIANFLKQRPIVEILFKELPDYRSKTLFANCQLHIWAVEGLSRLVVASFKEDTFGVVQKALDQCAKFSSATAAGAKTTIQPRPPRPQGPEGNRHLLRLAVTSALYRITNTFRDHLYGIPMTQDHRDRLQSFLDCKE</sequence>
<evidence type="ECO:0000256" key="3">
    <source>
        <dbReference type="ARBA" id="ARBA00005760"/>
    </source>
</evidence>
<dbReference type="Pfam" id="PF09531">
    <property type="entry name" value="Ndc1_Nup"/>
    <property type="match status" value="1"/>
</dbReference>
<feature type="transmembrane region" description="Helical" evidence="14">
    <location>
        <begin position="225"/>
        <end position="245"/>
    </location>
</feature>
<feature type="region of interest" description="Disordered" evidence="13">
    <location>
        <begin position="522"/>
        <end position="541"/>
    </location>
</feature>
<keyword evidence="10" id="KW-0906">Nuclear pore complex</keyword>
<keyword evidence="8 14" id="KW-1133">Transmembrane helix</keyword>
<protein>
    <recommendedName>
        <fullName evidence="17">Nucleoporin NDC1</fullName>
    </recommendedName>
</protein>
<dbReference type="Proteomes" id="UP000001593">
    <property type="component" value="Unassembled WGS sequence"/>
</dbReference>
<keyword evidence="7" id="KW-0653">Protein transport</keyword>
<evidence type="ECO:0000256" key="2">
    <source>
        <dbReference type="ARBA" id="ARBA00004567"/>
    </source>
</evidence>
<comment type="similarity">
    <text evidence="3">Belongs to the NDC1 family.</text>
</comment>
<dbReference type="PANTHER" id="PTHR13269:SF6">
    <property type="entry name" value="NUCLEOPORIN NDC1"/>
    <property type="match status" value="1"/>
</dbReference>
<evidence type="ECO:0000256" key="14">
    <source>
        <dbReference type="SAM" id="Phobius"/>
    </source>
</evidence>
<keyword evidence="5 14" id="KW-0812">Transmembrane</keyword>
<dbReference type="eggNOG" id="KOG4358">
    <property type="taxonomic scope" value="Eukaryota"/>
</dbReference>
<evidence type="ECO:0000256" key="12">
    <source>
        <dbReference type="ARBA" id="ARBA00023242"/>
    </source>
</evidence>
<feature type="transmembrane region" description="Helical" evidence="14">
    <location>
        <begin position="200"/>
        <end position="219"/>
    </location>
</feature>
<dbReference type="GO" id="GO:0015031">
    <property type="term" value="P:protein transport"/>
    <property type="evidence" value="ECO:0007669"/>
    <property type="project" value="UniProtKB-KW"/>
</dbReference>
<keyword evidence="16" id="KW-1185">Reference proteome</keyword>
<reference evidence="15 16" key="1">
    <citation type="journal article" date="2007" name="Science">
        <title>Sea anemone genome reveals ancestral eumetazoan gene repertoire and genomic organization.</title>
        <authorList>
            <person name="Putnam N.H."/>
            <person name="Srivastava M."/>
            <person name="Hellsten U."/>
            <person name="Dirks B."/>
            <person name="Chapman J."/>
            <person name="Salamov A."/>
            <person name="Terry A."/>
            <person name="Shapiro H."/>
            <person name="Lindquist E."/>
            <person name="Kapitonov V.V."/>
            <person name="Jurka J."/>
            <person name="Genikhovich G."/>
            <person name="Grigoriev I.V."/>
            <person name="Lucas S.M."/>
            <person name="Steele R.E."/>
            <person name="Finnerty J.R."/>
            <person name="Technau U."/>
            <person name="Martindale M.Q."/>
            <person name="Rokhsar D.S."/>
        </authorList>
    </citation>
    <scope>NUCLEOTIDE SEQUENCE [LARGE SCALE GENOMIC DNA]</scope>
    <source>
        <strain evidence="16">CH2 X CH6</strain>
    </source>
</reference>
<feature type="transmembrane region" description="Helical" evidence="14">
    <location>
        <begin position="62"/>
        <end position="90"/>
    </location>
</feature>
<gene>
    <name evidence="15" type="ORF">NEMVEDRAFT_v1g199823</name>
</gene>
<dbReference type="HOGENOM" id="CLU_027343_0_0_1"/>
<evidence type="ECO:0000313" key="15">
    <source>
        <dbReference type="EMBL" id="EDO46977.1"/>
    </source>
</evidence>
<dbReference type="OMA" id="ILCQQHL"/>
<evidence type="ECO:0000256" key="7">
    <source>
        <dbReference type="ARBA" id="ARBA00022927"/>
    </source>
</evidence>
<dbReference type="GO" id="GO:0031965">
    <property type="term" value="C:nuclear membrane"/>
    <property type="evidence" value="ECO:0007669"/>
    <property type="project" value="UniProtKB-SubCell"/>
</dbReference>
<evidence type="ECO:0008006" key="17">
    <source>
        <dbReference type="Google" id="ProtNLM"/>
    </source>
</evidence>
<dbReference type="GO" id="GO:0070762">
    <property type="term" value="C:nuclear pore transmembrane ring"/>
    <property type="evidence" value="ECO:0000318"/>
    <property type="project" value="GO_Central"/>
</dbReference>
<keyword evidence="11 14" id="KW-0472">Membrane</keyword>
<evidence type="ECO:0000256" key="9">
    <source>
        <dbReference type="ARBA" id="ARBA00023010"/>
    </source>
</evidence>
<evidence type="ECO:0000256" key="1">
    <source>
        <dbReference type="ARBA" id="ARBA00004232"/>
    </source>
</evidence>
<keyword evidence="6" id="KW-0509">mRNA transport</keyword>
<keyword evidence="12" id="KW-0539">Nucleus</keyword>
<dbReference type="InterPro" id="IPR019049">
    <property type="entry name" value="Nucleoporin_prot_Ndc1/Nup"/>
</dbReference>
<evidence type="ECO:0000256" key="10">
    <source>
        <dbReference type="ARBA" id="ARBA00023132"/>
    </source>
</evidence>
<dbReference type="GO" id="GO:0051028">
    <property type="term" value="P:mRNA transport"/>
    <property type="evidence" value="ECO:0007669"/>
    <property type="project" value="UniProtKB-KW"/>
</dbReference>